<accession>E0SRM6</accession>
<dbReference type="InterPro" id="IPR000836">
    <property type="entry name" value="PRTase_dom"/>
</dbReference>
<dbReference type="Gene3D" id="3.40.50.2020">
    <property type="match status" value="1"/>
</dbReference>
<dbReference type="Proteomes" id="UP000001304">
    <property type="component" value="Chromosome"/>
</dbReference>
<dbReference type="KEGG" id="iag:Igag_0463"/>
<keyword evidence="4" id="KW-0328">Glycosyltransferase</keyword>
<dbReference type="InterPro" id="IPR029057">
    <property type="entry name" value="PRTase-like"/>
</dbReference>
<keyword evidence="1 4" id="KW-0808">Transferase</keyword>
<name>E0SRM6_IGNAA</name>
<dbReference type="InterPro" id="IPR050118">
    <property type="entry name" value="Pur/Pyrimidine_PRTase"/>
</dbReference>
<dbReference type="GO" id="GO:0016757">
    <property type="term" value="F:glycosyltransferase activity"/>
    <property type="evidence" value="ECO:0007669"/>
    <property type="project" value="UniProtKB-KW"/>
</dbReference>
<organism evidence="4 5">
    <name type="scientific">Ignisphaera aggregans (strain DSM 17230 / JCM 13409 / AQ1.S1)</name>
    <dbReference type="NCBI Taxonomy" id="583356"/>
    <lineage>
        <taxon>Archaea</taxon>
        <taxon>Thermoproteota</taxon>
        <taxon>Thermoprotei</taxon>
        <taxon>Desulfurococcales</taxon>
        <taxon>Desulfurococcaceae</taxon>
        <taxon>Ignisphaera</taxon>
    </lineage>
</organism>
<proteinExistence type="predicted"/>
<dbReference type="PANTHER" id="PTHR43864">
    <property type="entry name" value="HYPOXANTHINE/GUANINE PHOSPHORIBOSYLTRANSFERASE"/>
    <property type="match status" value="1"/>
</dbReference>
<evidence type="ECO:0000313" key="4">
    <source>
        <dbReference type="EMBL" id="ADM27301.1"/>
    </source>
</evidence>
<dbReference type="EMBL" id="CP002098">
    <property type="protein sequence ID" value="ADM27301.1"/>
    <property type="molecule type" value="Genomic_DNA"/>
</dbReference>
<keyword evidence="2" id="KW-0660">Purine salvage</keyword>
<feature type="domain" description="Phosphoribosyltransferase" evidence="3">
    <location>
        <begin position="110"/>
        <end position="220"/>
    </location>
</feature>
<evidence type="ECO:0000256" key="1">
    <source>
        <dbReference type="ARBA" id="ARBA00022679"/>
    </source>
</evidence>
<dbReference type="Pfam" id="PF00156">
    <property type="entry name" value="Pribosyltran"/>
    <property type="match status" value="1"/>
</dbReference>
<dbReference type="BioCyc" id="IAGG583356:GHAH-467-MONOMER"/>
<dbReference type="STRING" id="583356.Igag_0463"/>
<reference evidence="4 5" key="1">
    <citation type="journal article" date="2010" name="Stand. Genomic Sci.">
        <title>Complete genome sequence of Ignisphaera aggregans type strain (AQ1.S1).</title>
        <authorList>
            <person name="Goker M."/>
            <person name="Held B."/>
            <person name="Lapidus A."/>
            <person name="Nolan M."/>
            <person name="Spring S."/>
            <person name="Yasawong M."/>
            <person name="Lucas S."/>
            <person name="Glavina Del Rio T."/>
            <person name="Tice H."/>
            <person name="Cheng J.F."/>
            <person name="Goodwin L."/>
            <person name="Tapia R."/>
            <person name="Pitluck S."/>
            <person name="Liolios K."/>
            <person name="Ivanova N."/>
            <person name="Mavromatis K."/>
            <person name="Mikhailova N."/>
            <person name="Pati A."/>
            <person name="Chen A."/>
            <person name="Palaniappan K."/>
            <person name="Brambilla E."/>
            <person name="Land M."/>
            <person name="Hauser L."/>
            <person name="Chang Y.J."/>
            <person name="Jeffries C.D."/>
            <person name="Brettin T."/>
            <person name="Detter J.C."/>
            <person name="Han C."/>
            <person name="Rohde M."/>
            <person name="Sikorski J."/>
            <person name="Woyke T."/>
            <person name="Bristow J."/>
            <person name="Eisen J.A."/>
            <person name="Markowitz V."/>
            <person name="Hugenholtz P."/>
            <person name="Kyrpides N.C."/>
            <person name="Klenk H.P."/>
        </authorList>
    </citation>
    <scope>NUCLEOTIDE SEQUENCE [LARGE SCALE GENOMIC DNA]</scope>
    <source>
        <strain evidence="5">DSM 17230 / JCM 13409 / AQ1.S1</strain>
    </source>
</reference>
<dbReference type="GO" id="GO:0006166">
    <property type="term" value="P:purine ribonucleoside salvage"/>
    <property type="evidence" value="ECO:0007669"/>
    <property type="project" value="UniProtKB-KW"/>
</dbReference>
<evidence type="ECO:0000256" key="2">
    <source>
        <dbReference type="ARBA" id="ARBA00022726"/>
    </source>
</evidence>
<dbReference type="HOGENOM" id="CLU_086256_1_0_2"/>
<evidence type="ECO:0000313" key="5">
    <source>
        <dbReference type="Proteomes" id="UP000001304"/>
    </source>
</evidence>
<dbReference type="PANTHER" id="PTHR43864:SF1">
    <property type="entry name" value="XANTHINE PHOSPHORIBOSYLTRANSFERASE"/>
    <property type="match status" value="1"/>
</dbReference>
<protein>
    <submittedName>
        <fullName evidence="4">Phosphoribosyltransferase</fullName>
    </submittedName>
</protein>
<evidence type="ECO:0000259" key="3">
    <source>
        <dbReference type="Pfam" id="PF00156"/>
    </source>
</evidence>
<dbReference type="SUPFAM" id="SSF53271">
    <property type="entry name" value="PRTase-like"/>
    <property type="match status" value="1"/>
</dbReference>
<sequence length="242" mass="27527">MTFEIDERELVIEILSSLKKFFKFKELENILGITIPTLWRYIHGDIKPSIDRSRQMLMKLLNHDMINTIKERVVKMVDEGIVDVYSLAYNIDVLTIASIDAMLWAQNAGYTAVATVETDGIPLATLIAKRLNTKLITIKRKKEIGFERFIETSYVTLSPPEVVTLYIPDGVIDYGEKILVVDDLVRSGRTSSAVFELIRKAGGRATGFYALIGIGSAWRNILERYVGNNYKVLFQVEERSKE</sequence>
<keyword evidence="5" id="KW-1185">Reference proteome</keyword>
<dbReference type="AlphaFoldDB" id="E0SRM6"/>
<gene>
    <name evidence="4" type="ordered locus">Igag_0463</name>
</gene>
<dbReference type="CDD" id="cd06223">
    <property type="entry name" value="PRTases_typeI"/>
    <property type="match status" value="1"/>
</dbReference>